<gene>
    <name evidence="8" type="ORF">F0161_00155</name>
</gene>
<dbReference type="InterPro" id="IPR036034">
    <property type="entry name" value="PDZ_sf"/>
</dbReference>
<accession>A0A5P1WZ56</accession>
<evidence type="ECO:0000256" key="5">
    <source>
        <dbReference type="SAM" id="MobiDB-lite"/>
    </source>
</evidence>
<dbReference type="EMBL" id="CP043939">
    <property type="protein sequence ID" value="QER66425.1"/>
    <property type="molecule type" value="Genomic_DNA"/>
</dbReference>
<dbReference type="OrthoDB" id="9758917at2"/>
<feature type="transmembrane region" description="Helical" evidence="6">
    <location>
        <begin position="19"/>
        <end position="41"/>
    </location>
</feature>
<dbReference type="GO" id="GO:0004252">
    <property type="term" value="F:serine-type endopeptidase activity"/>
    <property type="evidence" value="ECO:0007669"/>
    <property type="project" value="InterPro"/>
</dbReference>
<keyword evidence="2" id="KW-0645">Protease</keyword>
<evidence type="ECO:0000313" key="8">
    <source>
        <dbReference type="EMBL" id="QER66425.1"/>
    </source>
</evidence>
<keyword evidence="6" id="KW-0472">Membrane</keyword>
<keyword evidence="4" id="KW-0720">Serine protease</keyword>
<keyword evidence="3" id="KW-0378">Hydrolase</keyword>
<keyword evidence="9" id="KW-1185">Reference proteome</keyword>
<dbReference type="CDD" id="cd06781">
    <property type="entry name" value="cpPDZ_BsHtra-like"/>
    <property type="match status" value="1"/>
</dbReference>
<dbReference type="InterPro" id="IPR051201">
    <property type="entry name" value="Chloro_Bact_Ser_Proteases"/>
</dbReference>
<organism evidence="8 9">
    <name type="scientific">Paucilactobacillus nenjiangensis</name>
    <dbReference type="NCBI Taxonomy" id="1296540"/>
    <lineage>
        <taxon>Bacteria</taxon>
        <taxon>Bacillati</taxon>
        <taxon>Bacillota</taxon>
        <taxon>Bacilli</taxon>
        <taxon>Lactobacillales</taxon>
        <taxon>Lactobacillaceae</taxon>
        <taxon>Paucilactobacillus</taxon>
    </lineage>
</organism>
<feature type="region of interest" description="Disordered" evidence="5">
    <location>
        <begin position="103"/>
        <end position="127"/>
    </location>
</feature>
<comment type="similarity">
    <text evidence="1">Belongs to the peptidase S1C family.</text>
</comment>
<evidence type="ECO:0000256" key="2">
    <source>
        <dbReference type="ARBA" id="ARBA00022670"/>
    </source>
</evidence>
<feature type="domain" description="PDZ" evidence="7">
    <location>
        <begin position="320"/>
        <end position="408"/>
    </location>
</feature>
<dbReference type="PANTHER" id="PTHR43343:SF3">
    <property type="entry name" value="PROTEASE DO-LIKE 8, CHLOROPLASTIC"/>
    <property type="match status" value="1"/>
</dbReference>
<keyword evidence="6" id="KW-0812">Transmembrane</keyword>
<protein>
    <submittedName>
        <fullName evidence="8">PDZ domain-containing protein</fullName>
    </submittedName>
</protein>
<dbReference type="InterPro" id="IPR001478">
    <property type="entry name" value="PDZ"/>
</dbReference>
<dbReference type="InterPro" id="IPR043504">
    <property type="entry name" value="Peptidase_S1_PA_chymotrypsin"/>
</dbReference>
<reference evidence="8 9" key="1">
    <citation type="submission" date="2019-09" db="EMBL/GenBank/DDBJ databases">
        <title>Complete Genome Sequence of Lactobacillus nenjiangensis SH-Y15, isolated from sauerkraut.</title>
        <authorList>
            <person name="Yang H."/>
        </authorList>
    </citation>
    <scope>NUCLEOTIDE SEQUENCE [LARGE SCALE GENOMIC DNA]</scope>
    <source>
        <strain evidence="8 9">SH-Y15</strain>
    </source>
</reference>
<dbReference type="Pfam" id="PF13180">
    <property type="entry name" value="PDZ_2"/>
    <property type="match status" value="1"/>
</dbReference>
<dbReference type="InterPro" id="IPR009003">
    <property type="entry name" value="Peptidase_S1_PA"/>
</dbReference>
<evidence type="ECO:0000313" key="9">
    <source>
        <dbReference type="Proteomes" id="UP000325295"/>
    </source>
</evidence>
<feature type="compositionally biased region" description="Low complexity" evidence="5">
    <location>
        <begin position="105"/>
        <end position="127"/>
    </location>
</feature>
<dbReference type="Gene3D" id="2.30.42.10">
    <property type="match status" value="1"/>
</dbReference>
<feature type="compositionally biased region" description="Polar residues" evidence="5">
    <location>
        <begin position="61"/>
        <end position="76"/>
    </location>
</feature>
<evidence type="ECO:0000256" key="4">
    <source>
        <dbReference type="ARBA" id="ARBA00022825"/>
    </source>
</evidence>
<dbReference type="KEGG" id="lnn:F0161_00155"/>
<dbReference type="SMART" id="SM00228">
    <property type="entry name" value="PDZ"/>
    <property type="match status" value="1"/>
</dbReference>
<evidence type="ECO:0000256" key="3">
    <source>
        <dbReference type="ARBA" id="ARBA00022801"/>
    </source>
</evidence>
<dbReference type="PRINTS" id="PR00834">
    <property type="entry name" value="PROTEASES2C"/>
</dbReference>
<dbReference type="InterPro" id="IPR001940">
    <property type="entry name" value="Peptidase_S1C"/>
</dbReference>
<proteinExistence type="inferred from homology"/>
<sequence>MQNNDEETPKKKRRFKLNLWWKVGLIGLAAGLIGGGAAYGVGSYLSDGNVSSLLSTPSSSNKKGGTKVNQSKVTGTSQSTKAYKSVKAAVVSVENLQAESSSSDSLYGYTTGDSSSSDSSSSDSSLEAASEGSGVIYKKDGDTAYIVTNNHVVTGSSAIQVILSNGKKVTATIVGTDSATDLAVLKISSKNVTAVASFANSNEIDAGQTVLAIGSPLGSQYASSVTQGIISATKRTVQVQDNSGNTTGNATVIQTDTAINPGNSGGPLINLAGQVVGINSMKLTTDDSGTSVEGMGFSIPSNEVVTVINKLVKDGKITRPALGIELVSLDQVTSSQQSSVLKLPSTVTSGVVVMSILSPSAAGNAGLAKYDVITKMDGKKVTDEASLKDVLYDHKVGDSVSVTYYHNGEKKTATIKLSESTSTLSSSSDSSSS</sequence>
<evidence type="ECO:0000259" key="7">
    <source>
        <dbReference type="SMART" id="SM00228"/>
    </source>
</evidence>
<dbReference type="SUPFAM" id="SSF50156">
    <property type="entry name" value="PDZ domain-like"/>
    <property type="match status" value="1"/>
</dbReference>
<dbReference type="GO" id="GO:0006508">
    <property type="term" value="P:proteolysis"/>
    <property type="evidence" value="ECO:0007669"/>
    <property type="project" value="UniProtKB-KW"/>
</dbReference>
<name>A0A5P1WZ56_9LACO</name>
<dbReference type="AlphaFoldDB" id="A0A5P1WZ56"/>
<dbReference type="PANTHER" id="PTHR43343">
    <property type="entry name" value="PEPTIDASE S12"/>
    <property type="match status" value="1"/>
</dbReference>
<dbReference type="Proteomes" id="UP000325295">
    <property type="component" value="Chromosome"/>
</dbReference>
<dbReference type="Gene3D" id="2.40.10.10">
    <property type="entry name" value="Trypsin-like serine proteases"/>
    <property type="match status" value="2"/>
</dbReference>
<keyword evidence="6" id="KW-1133">Transmembrane helix</keyword>
<dbReference type="SUPFAM" id="SSF50494">
    <property type="entry name" value="Trypsin-like serine proteases"/>
    <property type="match status" value="1"/>
</dbReference>
<evidence type="ECO:0000256" key="1">
    <source>
        <dbReference type="ARBA" id="ARBA00010541"/>
    </source>
</evidence>
<dbReference type="Pfam" id="PF13365">
    <property type="entry name" value="Trypsin_2"/>
    <property type="match status" value="1"/>
</dbReference>
<feature type="region of interest" description="Disordered" evidence="5">
    <location>
        <begin position="54"/>
        <end position="76"/>
    </location>
</feature>
<dbReference type="RefSeq" id="WP_150202972.1">
    <property type="nucleotide sequence ID" value="NZ_CP043939.1"/>
</dbReference>
<evidence type="ECO:0000256" key="6">
    <source>
        <dbReference type="SAM" id="Phobius"/>
    </source>
</evidence>